<accession>A0A5J9SBT9</accession>
<evidence type="ECO:0008006" key="4">
    <source>
        <dbReference type="Google" id="ProtNLM"/>
    </source>
</evidence>
<sequence length="454" mass="50737">MARGHARAGARAADLRPHGPDLMPSEVAPKAESSMATGKEERVAGACAKRDADADDDEDAVRTCVLARRWRHLWKSAASPRVVSTGGQFLEPSDKLREFMDHLLLGRGGAALESFEFRIGDDYVVLLSEEDVLSFESWFRHAVTSKAQVLRLLLCPLAFLVLDDPPLVSKHLTRLELSFVEVEGSFLNFSGCPNLEHLEFKSCSLSFGSTKISFQSLKHLSITCCRLGSIMDLGSRIRITAPNLVSLVLDNCFGLTPILESMPSLMEASVRICDSIDRCQLWDANYWECNCKSCDTHGDGTSCVLLNGLSEATSLMLISETTMCIFRRDIKRCPIFSNLKNLWLNDYWCIPEEFSMLTCILEHSPILEKLTLEFVSEGKHKLELEGNISSTDTERSATISEYLKKVKVKCSFVDDIVISVLKFLHVTDICMSSHYLLSHWTGILLKVVAFYQTC</sequence>
<dbReference type="AlphaFoldDB" id="A0A5J9SBT9"/>
<evidence type="ECO:0000313" key="3">
    <source>
        <dbReference type="Proteomes" id="UP000324897"/>
    </source>
</evidence>
<dbReference type="PANTHER" id="PTHR34223">
    <property type="entry name" value="OS11G0201299 PROTEIN"/>
    <property type="match status" value="1"/>
</dbReference>
<dbReference type="Gene3D" id="3.80.10.10">
    <property type="entry name" value="Ribonuclease Inhibitor"/>
    <property type="match status" value="1"/>
</dbReference>
<proteinExistence type="predicted"/>
<dbReference type="EMBL" id="RWGY01001135">
    <property type="protein sequence ID" value="TVT96714.1"/>
    <property type="molecule type" value="Genomic_DNA"/>
</dbReference>
<keyword evidence="3" id="KW-1185">Reference proteome</keyword>
<comment type="caution">
    <text evidence="2">The sequence shown here is derived from an EMBL/GenBank/DDBJ whole genome shotgun (WGS) entry which is preliminary data.</text>
</comment>
<evidence type="ECO:0000313" key="2">
    <source>
        <dbReference type="EMBL" id="TVT96714.1"/>
    </source>
</evidence>
<reference evidence="2 3" key="1">
    <citation type="journal article" date="2019" name="Sci. Rep.">
        <title>A high-quality genome of Eragrostis curvula grass provides insights into Poaceae evolution and supports new strategies to enhance forage quality.</title>
        <authorList>
            <person name="Carballo J."/>
            <person name="Santos B.A.C.M."/>
            <person name="Zappacosta D."/>
            <person name="Garbus I."/>
            <person name="Selva J.P."/>
            <person name="Gallo C.A."/>
            <person name="Diaz A."/>
            <person name="Albertini E."/>
            <person name="Caccamo M."/>
            <person name="Echenique V."/>
        </authorList>
    </citation>
    <scope>NUCLEOTIDE SEQUENCE [LARGE SCALE GENOMIC DNA]</scope>
    <source>
        <strain evidence="3">cv. Victoria</strain>
        <tissue evidence="2">Leaf</tissue>
    </source>
</reference>
<dbReference type="PANTHER" id="PTHR34223:SF107">
    <property type="entry name" value="F-BOX DOMAIN-CONTAINING PROTEIN"/>
    <property type="match status" value="1"/>
</dbReference>
<evidence type="ECO:0000256" key="1">
    <source>
        <dbReference type="SAM" id="MobiDB-lite"/>
    </source>
</evidence>
<dbReference type="Gramene" id="TVT96714">
    <property type="protein sequence ID" value="TVT96714"/>
    <property type="gene ID" value="EJB05_58071"/>
</dbReference>
<dbReference type="SUPFAM" id="SSF52047">
    <property type="entry name" value="RNI-like"/>
    <property type="match status" value="1"/>
</dbReference>
<name>A0A5J9SBT9_9POAL</name>
<dbReference type="Proteomes" id="UP000324897">
    <property type="component" value="Unassembled WGS sequence"/>
</dbReference>
<gene>
    <name evidence="2" type="ORF">EJB05_58071</name>
</gene>
<dbReference type="InterPro" id="IPR032675">
    <property type="entry name" value="LRR_dom_sf"/>
</dbReference>
<feature type="region of interest" description="Disordered" evidence="1">
    <location>
        <begin position="1"/>
        <end position="43"/>
    </location>
</feature>
<protein>
    <recommendedName>
        <fullName evidence="4">F-box domain-containing protein</fullName>
    </recommendedName>
</protein>
<organism evidence="2 3">
    <name type="scientific">Eragrostis curvula</name>
    <name type="common">weeping love grass</name>
    <dbReference type="NCBI Taxonomy" id="38414"/>
    <lineage>
        <taxon>Eukaryota</taxon>
        <taxon>Viridiplantae</taxon>
        <taxon>Streptophyta</taxon>
        <taxon>Embryophyta</taxon>
        <taxon>Tracheophyta</taxon>
        <taxon>Spermatophyta</taxon>
        <taxon>Magnoliopsida</taxon>
        <taxon>Liliopsida</taxon>
        <taxon>Poales</taxon>
        <taxon>Poaceae</taxon>
        <taxon>PACMAD clade</taxon>
        <taxon>Chloridoideae</taxon>
        <taxon>Eragrostideae</taxon>
        <taxon>Eragrostidinae</taxon>
        <taxon>Eragrostis</taxon>
    </lineage>
</organism>
<feature type="non-terminal residue" evidence="2">
    <location>
        <position position="1"/>
    </location>
</feature>
<dbReference type="InterPro" id="IPR053197">
    <property type="entry name" value="F-box_SCFL_complex_component"/>
</dbReference>
<dbReference type="OrthoDB" id="680974at2759"/>